<evidence type="ECO:0000313" key="2">
    <source>
        <dbReference type="EMBL" id="MBA0862247.1"/>
    </source>
</evidence>
<feature type="transmembrane region" description="Helical" evidence="1">
    <location>
        <begin position="21"/>
        <end position="41"/>
    </location>
</feature>
<proteinExistence type="predicted"/>
<keyword evidence="3" id="KW-1185">Reference proteome</keyword>
<evidence type="ECO:0000256" key="1">
    <source>
        <dbReference type="SAM" id="Phobius"/>
    </source>
</evidence>
<accession>A0A7J9LUE7</accession>
<organism evidence="2 3">
    <name type="scientific">Gossypium schwendimanii</name>
    <name type="common">Cotton</name>
    <dbReference type="NCBI Taxonomy" id="34291"/>
    <lineage>
        <taxon>Eukaryota</taxon>
        <taxon>Viridiplantae</taxon>
        <taxon>Streptophyta</taxon>
        <taxon>Embryophyta</taxon>
        <taxon>Tracheophyta</taxon>
        <taxon>Spermatophyta</taxon>
        <taxon>Magnoliopsida</taxon>
        <taxon>eudicotyledons</taxon>
        <taxon>Gunneridae</taxon>
        <taxon>Pentapetalae</taxon>
        <taxon>rosids</taxon>
        <taxon>malvids</taxon>
        <taxon>Malvales</taxon>
        <taxon>Malvaceae</taxon>
        <taxon>Malvoideae</taxon>
        <taxon>Gossypium</taxon>
    </lineage>
</organism>
<sequence>MAPLSVALPLQSKKISCTRQQLSNIIYVVFLITLLAGSSFATRPGKTIIVDDTVSMTVLPRKYETGFRYQGQMFNFFPKGIPIPPSDCEEKPGIGSTFIAVGEKAPMVAFGIGGPDNFIAKEIGNEVNIHMNGEQAVARLVPNLKSNMRMHSR</sequence>
<feature type="non-terminal residue" evidence="2">
    <location>
        <position position="153"/>
    </location>
</feature>
<gene>
    <name evidence="2" type="ORF">Goshw_006274</name>
</gene>
<dbReference type="EMBL" id="JABFAF010000008">
    <property type="protein sequence ID" value="MBA0862247.1"/>
    <property type="molecule type" value="Genomic_DNA"/>
</dbReference>
<dbReference type="OrthoDB" id="994133at2759"/>
<keyword evidence="1" id="KW-1133">Transmembrane helix</keyword>
<reference evidence="2 3" key="1">
    <citation type="journal article" date="2019" name="Genome Biol. Evol.">
        <title>Insights into the evolution of the New World diploid cottons (Gossypium, subgenus Houzingenia) based on genome sequencing.</title>
        <authorList>
            <person name="Grover C.E."/>
            <person name="Arick M.A. 2nd"/>
            <person name="Thrash A."/>
            <person name="Conover J.L."/>
            <person name="Sanders W.S."/>
            <person name="Peterson D.G."/>
            <person name="Frelichowski J.E."/>
            <person name="Scheffler J.A."/>
            <person name="Scheffler B.E."/>
            <person name="Wendel J.F."/>
        </authorList>
    </citation>
    <scope>NUCLEOTIDE SEQUENCE [LARGE SCALE GENOMIC DNA]</scope>
    <source>
        <strain evidence="2">1</strain>
        <tissue evidence="2">Leaf</tissue>
    </source>
</reference>
<dbReference type="Proteomes" id="UP000593576">
    <property type="component" value="Unassembled WGS sequence"/>
</dbReference>
<keyword evidence="1" id="KW-0472">Membrane</keyword>
<dbReference type="AlphaFoldDB" id="A0A7J9LUE7"/>
<protein>
    <submittedName>
        <fullName evidence="2">Uncharacterized protein</fullName>
    </submittedName>
</protein>
<evidence type="ECO:0000313" key="3">
    <source>
        <dbReference type="Proteomes" id="UP000593576"/>
    </source>
</evidence>
<name>A0A7J9LUE7_GOSSC</name>
<comment type="caution">
    <text evidence="2">The sequence shown here is derived from an EMBL/GenBank/DDBJ whole genome shotgun (WGS) entry which is preliminary data.</text>
</comment>
<keyword evidence="1" id="KW-0812">Transmembrane</keyword>